<organism evidence="1">
    <name type="scientific">marine metagenome</name>
    <dbReference type="NCBI Taxonomy" id="408172"/>
    <lineage>
        <taxon>unclassified sequences</taxon>
        <taxon>metagenomes</taxon>
        <taxon>ecological metagenomes</taxon>
    </lineage>
</organism>
<accession>A0A381PK06</accession>
<name>A0A381PK06_9ZZZZ</name>
<protein>
    <submittedName>
        <fullName evidence="1">Uncharacterized protein</fullName>
    </submittedName>
</protein>
<dbReference type="EMBL" id="UINC01001009">
    <property type="protein sequence ID" value="SUZ67346.1"/>
    <property type="molecule type" value="Genomic_DNA"/>
</dbReference>
<reference evidence="1" key="1">
    <citation type="submission" date="2018-05" db="EMBL/GenBank/DDBJ databases">
        <authorList>
            <person name="Lanie J.A."/>
            <person name="Ng W.-L."/>
            <person name="Kazmierczak K.M."/>
            <person name="Andrzejewski T.M."/>
            <person name="Davidsen T.M."/>
            <person name="Wayne K.J."/>
            <person name="Tettelin H."/>
            <person name="Glass J.I."/>
            <person name="Rusch D."/>
            <person name="Podicherti R."/>
            <person name="Tsui H.-C.T."/>
            <person name="Winkler M.E."/>
        </authorList>
    </citation>
    <scope>NUCLEOTIDE SEQUENCE</scope>
</reference>
<gene>
    <name evidence="1" type="ORF">METZ01_LOCUS20200</name>
</gene>
<dbReference type="AlphaFoldDB" id="A0A381PK06"/>
<evidence type="ECO:0000313" key="1">
    <source>
        <dbReference type="EMBL" id="SUZ67346.1"/>
    </source>
</evidence>
<proteinExistence type="predicted"/>
<sequence length="65" mass="7315">MPVYDTSLFDGPSNLFKVAQLFSSQPRQLLQKAGFFHVTIKKGQGRTSGFLFAIGVIDQKQFHIQ</sequence>